<proteinExistence type="predicted"/>
<keyword evidence="2" id="KW-1185">Reference proteome</keyword>
<dbReference type="Proteomes" id="UP001562425">
    <property type="component" value="Unassembled WGS sequence"/>
</dbReference>
<organism evidence="1 2">
    <name type="scientific">Culex pipiens pipiens</name>
    <name type="common">Northern house mosquito</name>
    <dbReference type="NCBI Taxonomy" id="38569"/>
    <lineage>
        <taxon>Eukaryota</taxon>
        <taxon>Metazoa</taxon>
        <taxon>Ecdysozoa</taxon>
        <taxon>Arthropoda</taxon>
        <taxon>Hexapoda</taxon>
        <taxon>Insecta</taxon>
        <taxon>Pterygota</taxon>
        <taxon>Neoptera</taxon>
        <taxon>Endopterygota</taxon>
        <taxon>Diptera</taxon>
        <taxon>Nematocera</taxon>
        <taxon>Culicoidea</taxon>
        <taxon>Culicidae</taxon>
        <taxon>Culicinae</taxon>
        <taxon>Culicini</taxon>
        <taxon>Culex</taxon>
        <taxon>Culex</taxon>
    </lineage>
</organism>
<evidence type="ECO:0000313" key="2">
    <source>
        <dbReference type="Proteomes" id="UP001562425"/>
    </source>
</evidence>
<sequence>MKFGSWTYDGFQSVDALWRPGQTTEPVKWNGLAGWDDDCDANHRSTVG</sequence>
<comment type="caution">
    <text evidence="1">The sequence shown here is derived from an EMBL/GenBank/DDBJ whole genome shotgun (WGS) entry which is preliminary data.</text>
</comment>
<feature type="non-terminal residue" evidence="1">
    <location>
        <position position="48"/>
    </location>
</feature>
<dbReference type="AlphaFoldDB" id="A0ABD1DRP0"/>
<dbReference type="EMBL" id="JBEHCU010003008">
    <property type="protein sequence ID" value="KAL1402426.1"/>
    <property type="molecule type" value="Genomic_DNA"/>
</dbReference>
<evidence type="ECO:0000313" key="1">
    <source>
        <dbReference type="EMBL" id="KAL1402426.1"/>
    </source>
</evidence>
<accession>A0ABD1DRP0</accession>
<protein>
    <submittedName>
        <fullName evidence="1">Uncharacterized protein</fullName>
    </submittedName>
</protein>
<reference evidence="1 2" key="1">
    <citation type="submission" date="2024-05" db="EMBL/GenBank/DDBJ databases">
        <title>Culex pipiens pipiens assembly and annotation.</title>
        <authorList>
            <person name="Alout H."/>
            <person name="Durand T."/>
        </authorList>
    </citation>
    <scope>NUCLEOTIDE SEQUENCE [LARGE SCALE GENOMIC DNA]</scope>
    <source>
        <strain evidence="1">HA-2024</strain>
        <tissue evidence="1">Whole body</tissue>
    </source>
</reference>
<name>A0ABD1DRP0_CULPP</name>
<gene>
    <name evidence="1" type="ORF">pipiens_020097</name>
</gene>